<organism evidence="2">
    <name type="scientific">Timema cristinae</name>
    <name type="common">Walking stick</name>
    <dbReference type="NCBI Taxonomy" id="61476"/>
    <lineage>
        <taxon>Eukaryota</taxon>
        <taxon>Metazoa</taxon>
        <taxon>Ecdysozoa</taxon>
        <taxon>Arthropoda</taxon>
        <taxon>Hexapoda</taxon>
        <taxon>Insecta</taxon>
        <taxon>Pterygota</taxon>
        <taxon>Neoptera</taxon>
        <taxon>Polyneoptera</taxon>
        <taxon>Phasmatodea</taxon>
        <taxon>Timematodea</taxon>
        <taxon>Timematoidea</taxon>
        <taxon>Timematidae</taxon>
        <taxon>Timema</taxon>
    </lineage>
</organism>
<dbReference type="EMBL" id="OC318255">
    <property type="protein sequence ID" value="CAD7401195.1"/>
    <property type="molecule type" value="Genomic_DNA"/>
</dbReference>
<feature type="compositionally biased region" description="Low complexity" evidence="1">
    <location>
        <begin position="31"/>
        <end position="40"/>
    </location>
</feature>
<name>A0A7R9CUB8_TIMCR</name>
<sequence length="154" mass="17321">MFSYSGYDNYRPLRGDCVIVSVRVAECLSSRSGYDSSSSDDVSDESGAEEGVPPARGVTPNTAAPRKTINKGRWSKDEIAICVYNYRLNILRDYHDRLCPSDESDQRNQIKIRLNRFTGRMVLRPGFSTGGPRRFLESRETVHPTGIRESVVNV</sequence>
<gene>
    <name evidence="2" type="ORF">TCEB3V08_LOCUS5893</name>
</gene>
<evidence type="ECO:0000256" key="1">
    <source>
        <dbReference type="SAM" id="MobiDB-lite"/>
    </source>
</evidence>
<feature type="region of interest" description="Disordered" evidence="1">
    <location>
        <begin position="31"/>
        <end position="69"/>
    </location>
</feature>
<accession>A0A7R9CUB8</accession>
<dbReference type="AlphaFoldDB" id="A0A7R9CUB8"/>
<evidence type="ECO:0000313" key="2">
    <source>
        <dbReference type="EMBL" id="CAD7401195.1"/>
    </source>
</evidence>
<protein>
    <submittedName>
        <fullName evidence="2">Uncharacterized protein</fullName>
    </submittedName>
</protein>
<reference evidence="2" key="1">
    <citation type="submission" date="2020-11" db="EMBL/GenBank/DDBJ databases">
        <authorList>
            <person name="Tran Van P."/>
        </authorList>
    </citation>
    <scope>NUCLEOTIDE SEQUENCE</scope>
</reference>
<proteinExistence type="predicted"/>